<accession>C4K032</accession>
<protein>
    <submittedName>
        <fullName evidence="2">Uncharacterized protein</fullName>
    </submittedName>
</protein>
<dbReference type="GeneID" id="8442310"/>
<dbReference type="AlphaFoldDB" id="C4K032"/>
<keyword evidence="3" id="KW-1185">Reference proteome</keyword>
<gene>
    <name evidence="2" type="ORF">UREG_07783</name>
</gene>
<dbReference type="RefSeq" id="XP_002583010.1">
    <property type="nucleotide sequence ID" value="XM_002582964.1"/>
</dbReference>
<dbReference type="EMBL" id="CH476619">
    <property type="protein sequence ID" value="EEP82918.1"/>
    <property type="molecule type" value="Genomic_DNA"/>
</dbReference>
<sequence>MEPFLPQPTIPGSDPLSPIPETSEPESSDRSTQTEPEVTAGQAALLERGTQTSYDLENRERAHVWHGRRMISISADYAVKFSLFSETPLIGVDHLDKSTVIMILAEKAVILASIPENPHARRLHDTIDEIRYLHDRHRSCFDRTRTVAWLIGPAYEGRPEWHRDLKMAVLRREMGLAPKRKFYEFVEYHDWVQTLDPVFLLDATTEEPVLVKINGTDVTEEWKQEWSESESPPQELVQQPKGLSQTYRYWVGKAC</sequence>
<feature type="region of interest" description="Disordered" evidence="1">
    <location>
        <begin position="1"/>
        <end position="39"/>
    </location>
</feature>
<reference evidence="3" key="1">
    <citation type="journal article" date="2009" name="Genome Res.">
        <title>Comparative genomic analyses of the human fungal pathogens Coccidioides and their relatives.</title>
        <authorList>
            <person name="Sharpton T.J."/>
            <person name="Stajich J.E."/>
            <person name="Rounsley S.D."/>
            <person name="Gardner M.J."/>
            <person name="Wortman J.R."/>
            <person name="Jordar V.S."/>
            <person name="Maiti R."/>
            <person name="Kodira C.D."/>
            <person name="Neafsey D.E."/>
            <person name="Zeng Q."/>
            <person name="Hung C.-Y."/>
            <person name="McMahan C."/>
            <person name="Muszewska A."/>
            <person name="Grynberg M."/>
            <person name="Mandel M.A."/>
            <person name="Kellner E.M."/>
            <person name="Barker B.M."/>
            <person name="Galgiani J.N."/>
            <person name="Orbach M.J."/>
            <person name="Kirkland T.N."/>
            <person name="Cole G.T."/>
            <person name="Henn M.R."/>
            <person name="Birren B.W."/>
            <person name="Taylor J.W."/>
        </authorList>
    </citation>
    <scope>NUCLEOTIDE SEQUENCE [LARGE SCALE GENOMIC DNA]</scope>
    <source>
        <strain evidence="3">UAMH 1704</strain>
    </source>
</reference>
<dbReference type="KEGG" id="ure:UREG_07783"/>
<evidence type="ECO:0000313" key="3">
    <source>
        <dbReference type="Proteomes" id="UP000002058"/>
    </source>
</evidence>
<dbReference type="OMA" id="DWIRTRE"/>
<dbReference type="OrthoDB" id="4194756at2759"/>
<organism evidence="2 3">
    <name type="scientific">Uncinocarpus reesii (strain UAMH 1704)</name>
    <dbReference type="NCBI Taxonomy" id="336963"/>
    <lineage>
        <taxon>Eukaryota</taxon>
        <taxon>Fungi</taxon>
        <taxon>Dikarya</taxon>
        <taxon>Ascomycota</taxon>
        <taxon>Pezizomycotina</taxon>
        <taxon>Eurotiomycetes</taxon>
        <taxon>Eurotiomycetidae</taxon>
        <taxon>Onygenales</taxon>
        <taxon>Onygenaceae</taxon>
        <taxon>Uncinocarpus</taxon>
    </lineage>
</organism>
<name>C4K032_UNCRE</name>
<evidence type="ECO:0000313" key="2">
    <source>
        <dbReference type="EMBL" id="EEP82918.1"/>
    </source>
</evidence>
<dbReference type="HOGENOM" id="CLU_1175312_0_0_1"/>
<dbReference type="eggNOG" id="ENOG502T48C">
    <property type="taxonomic scope" value="Eukaryota"/>
</dbReference>
<proteinExistence type="predicted"/>
<evidence type="ECO:0000256" key="1">
    <source>
        <dbReference type="SAM" id="MobiDB-lite"/>
    </source>
</evidence>
<dbReference type="InParanoid" id="C4K032"/>
<dbReference type="VEuPathDB" id="FungiDB:UREG_07783"/>
<dbReference type="Proteomes" id="UP000002058">
    <property type="component" value="Unassembled WGS sequence"/>
</dbReference>